<name>A0A2S0P7A6_9NEIS</name>
<evidence type="ECO:0000256" key="3">
    <source>
        <dbReference type="ARBA" id="ARBA00022692"/>
    </source>
</evidence>
<feature type="topological domain" description="Cytoplasmic" evidence="7">
    <location>
        <begin position="1"/>
        <end position="3"/>
    </location>
</feature>
<dbReference type="InterPro" id="IPR023081">
    <property type="entry name" value="Cell_div_FtsB"/>
</dbReference>
<dbReference type="GO" id="GO:0030428">
    <property type="term" value="C:cell septum"/>
    <property type="evidence" value="ECO:0007669"/>
    <property type="project" value="TreeGrafter"/>
</dbReference>
<organism evidence="8 9">
    <name type="scientific">Microvirgula aerodenitrificans</name>
    <dbReference type="NCBI Taxonomy" id="57480"/>
    <lineage>
        <taxon>Bacteria</taxon>
        <taxon>Pseudomonadati</taxon>
        <taxon>Pseudomonadota</taxon>
        <taxon>Betaproteobacteria</taxon>
        <taxon>Neisseriales</taxon>
        <taxon>Aquaspirillaceae</taxon>
        <taxon>Microvirgula</taxon>
    </lineage>
</organism>
<evidence type="ECO:0000313" key="9">
    <source>
        <dbReference type="Proteomes" id="UP000244173"/>
    </source>
</evidence>
<accession>A0A2S0P7A6</accession>
<evidence type="ECO:0000256" key="5">
    <source>
        <dbReference type="ARBA" id="ARBA00023136"/>
    </source>
</evidence>
<dbReference type="OrthoDB" id="7061211at2"/>
<dbReference type="GO" id="GO:0032153">
    <property type="term" value="C:cell division site"/>
    <property type="evidence" value="ECO:0007669"/>
    <property type="project" value="UniProtKB-UniRule"/>
</dbReference>
<comment type="function">
    <text evidence="7">Essential cell division protein. May link together the upstream cell division proteins, which are predominantly cytoplasmic, with the downstream cell division proteins, which are predominantly periplasmic.</text>
</comment>
<sequence>MRSVTLILVVGILVLQWPMWFGKGSWIRVMQIESQLSEQRTVNERLLARNTAMAADVRDLKQGHEAVEERARNELGMVKPGEVFFQVLGRPSGR</sequence>
<keyword evidence="3 7" id="KW-0812">Transmembrane</keyword>
<dbReference type="KEGG" id="maer:DAI18_03845"/>
<dbReference type="GO" id="GO:0043093">
    <property type="term" value="P:FtsZ-dependent cytokinesis"/>
    <property type="evidence" value="ECO:0007669"/>
    <property type="project" value="UniProtKB-UniRule"/>
</dbReference>
<keyword evidence="7" id="KW-0997">Cell inner membrane</keyword>
<evidence type="ECO:0000313" key="8">
    <source>
        <dbReference type="EMBL" id="AVY93268.1"/>
    </source>
</evidence>
<reference evidence="8 9" key="1">
    <citation type="submission" date="2018-04" db="EMBL/GenBank/DDBJ databases">
        <title>Denitrifier Microvirgula.</title>
        <authorList>
            <person name="Anderson E."/>
            <person name="Jang J."/>
            <person name="Ishii S."/>
        </authorList>
    </citation>
    <scope>NUCLEOTIDE SEQUENCE [LARGE SCALE GENOMIC DNA]</scope>
    <source>
        <strain evidence="8 9">BE2.4</strain>
    </source>
</reference>
<dbReference type="GO" id="GO:0005886">
    <property type="term" value="C:plasma membrane"/>
    <property type="evidence" value="ECO:0007669"/>
    <property type="project" value="UniProtKB-SubCell"/>
</dbReference>
<feature type="topological domain" description="Periplasmic" evidence="7">
    <location>
        <begin position="22"/>
        <end position="94"/>
    </location>
</feature>
<dbReference type="NCBIfam" id="NF002058">
    <property type="entry name" value="PRK00888.1"/>
    <property type="match status" value="1"/>
</dbReference>
<dbReference type="STRING" id="1122240.GCA_000620105_00511"/>
<evidence type="ECO:0000256" key="6">
    <source>
        <dbReference type="ARBA" id="ARBA00023306"/>
    </source>
</evidence>
<keyword evidence="6 7" id="KW-0131">Cell cycle</keyword>
<dbReference type="Pfam" id="PF04977">
    <property type="entry name" value="DivIC"/>
    <property type="match status" value="1"/>
</dbReference>
<evidence type="ECO:0000256" key="2">
    <source>
        <dbReference type="ARBA" id="ARBA00022618"/>
    </source>
</evidence>
<dbReference type="EMBL" id="CP028519">
    <property type="protein sequence ID" value="AVY93268.1"/>
    <property type="molecule type" value="Genomic_DNA"/>
</dbReference>
<protein>
    <recommendedName>
        <fullName evidence="7">Cell division protein FtsB</fullName>
    </recommendedName>
</protein>
<evidence type="ECO:0000256" key="7">
    <source>
        <dbReference type="HAMAP-Rule" id="MF_00599"/>
    </source>
</evidence>
<comment type="subunit">
    <text evidence="7">Part of a complex composed of FtsB, FtsL and FtsQ.</text>
</comment>
<proteinExistence type="inferred from homology"/>
<dbReference type="InterPro" id="IPR007060">
    <property type="entry name" value="FtsL/DivIC"/>
</dbReference>
<comment type="similarity">
    <text evidence="7">Belongs to the FtsB family.</text>
</comment>
<keyword evidence="9" id="KW-1185">Reference proteome</keyword>
<dbReference type="Proteomes" id="UP000244173">
    <property type="component" value="Chromosome"/>
</dbReference>
<evidence type="ECO:0000256" key="1">
    <source>
        <dbReference type="ARBA" id="ARBA00022475"/>
    </source>
</evidence>
<dbReference type="HAMAP" id="MF_00599">
    <property type="entry name" value="FtsB"/>
    <property type="match status" value="1"/>
</dbReference>
<dbReference type="PANTHER" id="PTHR37485">
    <property type="entry name" value="CELL DIVISION PROTEIN FTSB"/>
    <property type="match status" value="1"/>
</dbReference>
<keyword evidence="1 7" id="KW-1003">Cell membrane</keyword>
<dbReference type="PANTHER" id="PTHR37485:SF1">
    <property type="entry name" value="CELL DIVISION PROTEIN FTSB"/>
    <property type="match status" value="1"/>
</dbReference>
<gene>
    <name evidence="7" type="primary">ftsB</name>
    <name evidence="8" type="ORF">DAI18_03845</name>
</gene>
<evidence type="ECO:0000256" key="4">
    <source>
        <dbReference type="ARBA" id="ARBA00022989"/>
    </source>
</evidence>
<comment type="subcellular location">
    <subcellularLocation>
        <location evidence="7">Cell inner membrane</location>
        <topology evidence="7">Single-pass type II membrane protein</topology>
    </subcellularLocation>
    <text evidence="7">Localizes to the division septum.</text>
</comment>
<dbReference type="AlphaFoldDB" id="A0A2S0P7A6"/>
<keyword evidence="4 7" id="KW-1133">Transmembrane helix</keyword>
<keyword evidence="5 7" id="KW-0472">Membrane</keyword>
<dbReference type="RefSeq" id="WP_028497993.1">
    <property type="nucleotide sequence ID" value="NZ_CALFSO010000071.1"/>
</dbReference>
<keyword evidence="2 7" id="KW-0132">Cell division</keyword>